<dbReference type="GO" id="GO:0016779">
    <property type="term" value="F:nucleotidyltransferase activity"/>
    <property type="evidence" value="ECO:0007669"/>
    <property type="project" value="UniProtKB-KW"/>
</dbReference>
<dbReference type="GO" id="GO:0004140">
    <property type="term" value="F:dephospho-CoA kinase activity"/>
    <property type="evidence" value="ECO:0007669"/>
    <property type="project" value="TreeGrafter"/>
</dbReference>
<dbReference type="InterPro" id="IPR014729">
    <property type="entry name" value="Rossmann-like_a/b/a_fold"/>
</dbReference>
<dbReference type="AlphaFoldDB" id="A0A1W5DA29"/>
<dbReference type="Proteomes" id="UP000192927">
    <property type="component" value="Unassembled WGS sequence"/>
</dbReference>
<dbReference type="GO" id="GO:0015937">
    <property type="term" value="P:coenzyme A biosynthetic process"/>
    <property type="evidence" value="ECO:0007669"/>
    <property type="project" value="TreeGrafter"/>
</dbReference>
<evidence type="ECO:0000313" key="2">
    <source>
        <dbReference type="EMBL" id="SLM39993.1"/>
    </source>
</evidence>
<protein>
    <submittedName>
        <fullName evidence="2">Pantetheine-phosphate adenylyltransferase family protein</fullName>
    </submittedName>
</protein>
<dbReference type="PANTHER" id="PTHR10695:SF46">
    <property type="entry name" value="BIFUNCTIONAL COENZYME A SYNTHASE-RELATED"/>
    <property type="match status" value="1"/>
</dbReference>
<feature type="region of interest" description="Disordered" evidence="1">
    <location>
        <begin position="149"/>
        <end position="169"/>
    </location>
</feature>
<reference evidence="3" key="1">
    <citation type="submission" date="2017-03" db="EMBL/GenBank/DDBJ databases">
        <authorList>
            <person name="Sharma R."/>
            <person name="Thines M."/>
        </authorList>
    </citation>
    <scope>NUCLEOTIDE SEQUENCE [LARGE SCALE GENOMIC DNA]</scope>
</reference>
<accession>A0A1W5DA29</accession>
<name>A0A1W5DA29_9LECA</name>
<keyword evidence="3" id="KW-1185">Reference proteome</keyword>
<organism evidence="2 3">
    <name type="scientific">Lasallia pustulata</name>
    <dbReference type="NCBI Taxonomy" id="136370"/>
    <lineage>
        <taxon>Eukaryota</taxon>
        <taxon>Fungi</taxon>
        <taxon>Dikarya</taxon>
        <taxon>Ascomycota</taxon>
        <taxon>Pezizomycotina</taxon>
        <taxon>Lecanoromycetes</taxon>
        <taxon>OSLEUM clade</taxon>
        <taxon>Umbilicariomycetidae</taxon>
        <taxon>Umbilicariales</taxon>
        <taxon>Umbilicariaceae</taxon>
        <taxon>Lasallia</taxon>
    </lineage>
</organism>
<dbReference type="PANTHER" id="PTHR10695">
    <property type="entry name" value="DEPHOSPHO-COA KINASE-RELATED"/>
    <property type="match status" value="1"/>
</dbReference>
<keyword evidence="2" id="KW-0808">Transferase</keyword>
<keyword evidence="2" id="KW-0548">Nucleotidyltransferase</keyword>
<sequence length="185" mass="20377">MTALTLEPEDPHKPSRARTMIIGITGDELLTNKKHADQMQSWDDRQQAVREYLSAILDFTTPSEASRRIERFSNPGPNGQAIHEEFGADFLVKYVEISDPFGPTITDESISALIVSGETRSGGKAVNDKRTAKGWSALDVLEVDVLDAEDNEETGDVESPQNDQNFLGKISSTAIRQRLSAKSQT</sequence>
<dbReference type="Gene3D" id="3.40.50.620">
    <property type="entry name" value="HUPs"/>
    <property type="match status" value="1"/>
</dbReference>
<proteinExistence type="predicted"/>
<evidence type="ECO:0000256" key="1">
    <source>
        <dbReference type="SAM" id="MobiDB-lite"/>
    </source>
</evidence>
<evidence type="ECO:0000313" key="3">
    <source>
        <dbReference type="Proteomes" id="UP000192927"/>
    </source>
</evidence>
<dbReference type="EMBL" id="FWEW01003608">
    <property type="protein sequence ID" value="SLM39993.1"/>
    <property type="molecule type" value="Genomic_DNA"/>
</dbReference>
<feature type="compositionally biased region" description="Polar residues" evidence="1">
    <location>
        <begin position="159"/>
        <end position="169"/>
    </location>
</feature>